<comment type="similarity">
    <text evidence="2">Belongs to the SLC13A/DASS transporter (TC 2.A.47) family. DIT1 subfamily.</text>
</comment>
<feature type="transmembrane region" description="Helical" evidence="7">
    <location>
        <begin position="261"/>
        <end position="282"/>
    </location>
</feature>
<organism evidence="8 9">
    <name type="scientific">Helicostylum pulchrum</name>
    <dbReference type="NCBI Taxonomy" id="562976"/>
    <lineage>
        <taxon>Eukaryota</taxon>
        <taxon>Fungi</taxon>
        <taxon>Fungi incertae sedis</taxon>
        <taxon>Mucoromycota</taxon>
        <taxon>Mucoromycotina</taxon>
        <taxon>Mucoromycetes</taxon>
        <taxon>Mucorales</taxon>
        <taxon>Mucorineae</taxon>
        <taxon>Mucoraceae</taxon>
        <taxon>Helicostylum</taxon>
    </lineage>
</organism>
<dbReference type="EMBL" id="BAABUJ010000004">
    <property type="protein sequence ID" value="GAA5795106.1"/>
    <property type="molecule type" value="Genomic_DNA"/>
</dbReference>
<evidence type="ECO:0000256" key="5">
    <source>
        <dbReference type="ARBA" id="ARBA00022989"/>
    </source>
</evidence>
<dbReference type="Proteomes" id="UP001476247">
    <property type="component" value="Unassembled WGS sequence"/>
</dbReference>
<keyword evidence="6 7" id="KW-0472">Membrane</keyword>
<feature type="transmembrane region" description="Helical" evidence="7">
    <location>
        <begin position="542"/>
        <end position="564"/>
    </location>
</feature>
<accession>A0ABP9XJZ0</accession>
<evidence type="ECO:0000256" key="1">
    <source>
        <dbReference type="ARBA" id="ARBA00004478"/>
    </source>
</evidence>
<dbReference type="PANTHER" id="PTHR42826">
    <property type="entry name" value="DICARBOXYLATE TRANSPORTER 2.1, CHLOROPLASTIC"/>
    <property type="match status" value="1"/>
</dbReference>
<dbReference type="NCBIfam" id="TIGR00785">
    <property type="entry name" value="dass"/>
    <property type="match status" value="1"/>
</dbReference>
<feature type="transmembrane region" description="Helical" evidence="7">
    <location>
        <begin position="504"/>
        <end position="522"/>
    </location>
</feature>
<feature type="transmembrane region" description="Helical" evidence="7">
    <location>
        <begin position="232"/>
        <end position="249"/>
    </location>
</feature>
<dbReference type="InterPro" id="IPR030676">
    <property type="entry name" value="CitT-rel"/>
</dbReference>
<keyword evidence="4" id="KW-1001">Plastid inner membrane</keyword>
<dbReference type="InterPro" id="IPR001898">
    <property type="entry name" value="SLC13A/DASS"/>
</dbReference>
<feature type="transmembrane region" description="Helical" evidence="7">
    <location>
        <begin position="302"/>
        <end position="324"/>
    </location>
</feature>
<protein>
    <recommendedName>
        <fullName evidence="10">Sodium/sulfate symporter</fullName>
    </recommendedName>
</protein>
<evidence type="ECO:0000256" key="6">
    <source>
        <dbReference type="ARBA" id="ARBA00023136"/>
    </source>
</evidence>
<comment type="caution">
    <text evidence="8">The sequence shown here is derived from an EMBL/GenBank/DDBJ whole genome shotgun (WGS) entry which is preliminary data.</text>
</comment>
<feature type="transmembrane region" description="Helical" evidence="7">
    <location>
        <begin position="208"/>
        <end position="226"/>
    </location>
</feature>
<reference evidence="8 9" key="1">
    <citation type="submission" date="2024-04" db="EMBL/GenBank/DDBJ databases">
        <title>genome sequences of Mucor flavus KT1a and Helicostylum pulchrum KT1b strains isolation_sourced from the surface of a dry-aged beef.</title>
        <authorList>
            <person name="Toyotome T."/>
            <person name="Hosono M."/>
            <person name="Torimaru M."/>
            <person name="Fukuda K."/>
            <person name="Mikami N."/>
        </authorList>
    </citation>
    <scope>NUCLEOTIDE SEQUENCE [LARGE SCALE GENOMIC DNA]</scope>
    <source>
        <strain evidence="8 9">KT1b</strain>
    </source>
</reference>
<keyword evidence="9" id="KW-1185">Reference proteome</keyword>
<keyword evidence="5 7" id="KW-1133">Transmembrane helix</keyword>
<keyword evidence="4" id="KW-0934">Plastid</keyword>
<feature type="transmembrane region" description="Helical" evidence="7">
    <location>
        <begin position="395"/>
        <end position="413"/>
    </location>
</feature>
<evidence type="ECO:0000313" key="8">
    <source>
        <dbReference type="EMBL" id="GAA5795106.1"/>
    </source>
</evidence>
<feature type="transmembrane region" description="Helical" evidence="7">
    <location>
        <begin position="91"/>
        <end position="117"/>
    </location>
</feature>
<evidence type="ECO:0000256" key="3">
    <source>
        <dbReference type="ARBA" id="ARBA00022692"/>
    </source>
</evidence>
<evidence type="ECO:0000256" key="7">
    <source>
        <dbReference type="SAM" id="Phobius"/>
    </source>
</evidence>
<feature type="transmembrane region" description="Helical" evidence="7">
    <location>
        <begin position="61"/>
        <end position="79"/>
    </location>
</feature>
<feature type="transmembrane region" description="Helical" evidence="7">
    <location>
        <begin position="370"/>
        <end position="389"/>
    </location>
</feature>
<name>A0ABP9XJZ0_9FUNG</name>
<proteinExistence type="inferred from homology"/>
<evidence type="ECO:0000256" key="4">
    <source>
        <dbReference type="ARBA" id="ARBA00022780"/>
    </source>
</evidence>
<keyword evidence="3 7" id="KW-0812">Transmembrane</keyword>
<comment type="subcellular location">
    <subcellularLocation>
        <location evidence="1">Plastid</location>
        <location evidence="1">Chloroplast inner membrane</location>
        <topology evidence="1">Multi-pass membrane protein</topology>
    </subcellularLocation>
</comment>
<evidence type="ECO:0000256" key="2">
    <source>
        <dbReference type="ARBA" id="ARBA00007349"/>
    </source>
</evidence>
<gene>
    <name evidence="8" type="ORF">HPULCUR_000458</name>
</gene>
<feature type="transmembrane region" description="Helical" evidence="7">
    <location>
        <begin position="467"/>
        <end position="492"/>
    </location>
</feature>
<evidence type="ECO:0000313" key="9">
    <source>
        <dbReference type="Proteomes" id="UP001476247"/>
    </source>
</evidence>
<sequence length="570" mass="61650">MTTEDTVSVDRGNASISTQFADECTSLLHVDSNTSTVMENRPSSFTDPKNTIYHKFKQSNIYTLLPSILLGCLIWFGTTPTDELTVTSIRLLAVFMSCIFALITTSVDISVLVLSALTLLSLTKSFQCTDHTTGMSTECRLCGEENPLTGTPYDCSGGKEAFHHSLEGFSSSVVWLIFAAFHLGKAVEVTKLGKRISLIMIRSFGKRVIGLAYAILLSELLLAPFVPSNTARGGGIVLPVVHSIATTLGSTPSHQPKVGGFLMLVGAHANLLSASMFLTGMAPNPIVVAKANALYPELQFNFMTWIQGSCVPALFCAATLPLVLSWSCGLYKSKTNDEEESQQLKIDGENIVQHAAKELHEMGTLSLKELQLCFVLFVCLVLWVTSGYTNIDSTLVALIGIVALLHMGTVEWSDVANNKNAWETLFWLGGFVTIASQLSEAGASQFLGHKISAAITHLKLPAVPALAIAYFLTTFMFSSLSAHTVAFVATFLDAGFVLGANPMTLTCLLAYFGALGGCMTNFSTGSLAMYYAPGYVTRSKWFIIGGQMALFYLAVYFTIGMGWWKLLGWC</sequence>
<dbReference type="Pfam" id="PF00939">
    <property type="entry name" value="Na_sulph_symp"/>
    <property type="match status" value="1"/>
</dbReference>
<evidence type="ECO:0008006" key="10">
    <source>
        <dbReference type="Google" id="ProtNLM"/>
    </source>
</evidence>